<accession>A0A1I2G2R1</accession>
<keyword evidence="3" id="KW-1185">Reference proteome</keyword>
<evidence type="ECO:0000313" key="2">
    <source>
        <dbReference type="EMBL" id="SFF11994.1"/>
    </source>
</evidence>
<gene>
    <name evidence="2" type="ORF">SAMN05216251_108244</name>
</gene>
<organism evidence="2 3">
    <name type="scientific">Actinacidiphila alni</name>
    <dbReference type="NCBI Taxonomy" id="380248"/>
    <lineage>
        <taxon>Bacteria</taxon>
        <taxon>Bacillati</taxon>
        <taxon>Actinomycetota</taxon>
        <taxon>Actinomycetes</taxon>
        <taxon>Kitasatosporales</taxon>
        <taxon>Streptomycetaceae</taxon>
        <taxon>Actinacidiphila</taxon>
    </lineage>
</organism>
<proteinExistence type="predicted"/>
<evidence type="ECO:0000313" key="3">
    <source>
        <dbReference type="Proteomes" id="UP000199323"/>
    </source>
</evidence>
<feature type="compositionally biased region" description="Basic and acidic residues" evidence="1">
    <location>
        <begin position="261"/>
        <end position="273"/>
    </location>
</feature>
<protein>
    <submittedName>
        <fullName evidence="2">Uncharacterized protein</fullName>
    </submittedName>
</protein>
<feature type="compositionally biased region" description="Polar residues" evidence="1">
    <location>
        <begin position="104"/>
        <end position="116"/>
    </location>
</feature>
<sequence length="288" mass="32338">MGIRLIVEVLDHAPQTLSHRERLLLAVLAEDANDDTRITWGSVQSPTVRRRASLSRTQLYEVLKSLVAAGVLKKVAAGQKNATAKYELLPLDRQSPVERDADETSQSPAPQDTETPQRPVGRDAKGKFSVPQTGTLTESQSPAPQDTEKSQSPAGRDVSVPLDGTPTPQPPTTKRSLPPREDVEQVCNHLADRIEANGSRRPRVTDRWRTAARLLIDQDKREVDQILRAIDWCQADPFWRANVMSMPKLRERYDQLRLKATAEREQQQREAASRARQNPNSYADRGIF</sequence>
<reference evidence="2 3" key="1">
    <citation type="submission" date="2016-10" db="EMBL/GenBank/DDBJ databases">
        <authorList>
            <person name="de Groot N.N."/>
        </authorList>
    </citation>
    <scope>NUCLEOTIDE SEQUENCE [LARGE SCALE GENOMIC DNA]</scope>
    <source>
        <strain evidence="2 3">CGMCC 4.3510</strain>
    </source>
</reference>
<evidence type="ECO:0000256" key="1">
    <source>
        <dbReference type="SAM" id="MobiDB-lite"/>
    </source>
</evidence>
<dbReference type="Proteomes" id="UP000199323">
    <property type="component" value="Unassembled WGS sequence"/>
</dbReference>
<dbReference type="EMBL" id="FONG01000008">
    <property type="protein sequence ID" value="SFF11994.1"/>
    <property type="molecule type" value="Genomic_DNA"/>
</dbReference>
<dbReference type="STRING" id="380248.SAMN05216251_108244"/>
<feature type="region of interest" description="Disordered" evidence="1">
    <location>
        <begin position="261"/>
        <end position="288"/>
    </location>
</feature>
<feature type="compositionally biased region" description="Polar residues" evidence="1">
    <location>
        <begin position="130"/>
        <end position="144"/>
    </location>
</feature>
<feature type="region of interest" description="Disordered" evidence="1">
    <location>
        <begin position="87"/>
        <end position="181"/>
    </location>
</feature>
<dbReference type="AlphaFoldDB" id="A0A1I2G2R1"/>
<name>A0A1I2G2R1_9ACTN</name>